<evidence type="ECO:0000313" key="2">
    <source>
        <dbReference type="EMBL" id="CDN30737.1"/>
    </source>
</evidence>
<dbReference type="OrthoDB" id="1105722at2"/>
<proteinExistence type="predicted"/>
<sequence>MKKWIKIAVLALVAVIGSILIGGTLWVWFAGLFVVKFIARLLFTLALAVVLYVLFYALIIGGILWILIS</sequence>
<dbReference type="HOGENOM" id="CLU_189941_0_0_10"/>
<dbReference type="KEGG" id="rbc:BN938_0632"/>
<reference evidence="2 3" key="1">
    <citation type="journal article" date="2015" name="Genome Announc.">
        <title>Complete Genome Sequence of the Novel Leech Symbiont Mucinivorans hirudinis M3T.</title>
        <authorList>
            <person name="Nelson M.C."/>
            <person name="Bomar L."/>
            <person name="Graf J."/>
        </authorList>
    </citation>
    <scope>NUCLEOTIDE SEQUENCE [LARGE SCALE GENOMIC DNA]</scope>
    <source>
        <strain evidence="3">M3</strain>
    </source>
</reference>
<evidence type="ECO:0000313" key="3">
    <source>
        <dbReference type="Proteomes" id="UP000027616"/>
    </source>
</evidence>
<keyword evidence="1" id="KW-0812">Transmembrane</keyword>
<gene>
    <name evidence="2" type="ORF">BN938_0632</name>
</gene>
<dbReference type="AlphaFoldDB" id="A0A060R6S6"/>
<dbReference type="Proteomes" id="UP000027616">
    <property type="component" value="Chromosome I"/>
</dbReference>
<evidence type="ECO:0008006" key="4">
    <source>
        <dbReference type="Google" id="ProtNLM"/>
    </source>
</evidence>
<feature type="transmembrane region" description="Helical" evidence="1">
    <location>
        <begin position="7"/>
        <end position="29"/>
    </location>
</feature>
<dbReference type="STRING" id="1433126.BN938_0632"/>
<dbReference type="eggNOG" id="ENOG5033A4R">
    <property type="taxonomic scope" value="Bacteria"/>
</dbReference>
<evidence type="ECO:0000256" key="1">
    <source>
        <dbReference type="SAM" id="Phobius"/>
    </source>
</evidence>
<keyword evidence="3" id="KW-1185">Reference proteome</keyword>
<keyword evidence="1" id="KW-0472">Membrane</keyword>
<name>A0A060R6S6_9BACT</name>
<organism evidence="2 3">
    <name type="scientific">Mucinivorans hirudinis</name>
    <dbReference type="NCBI Taxonomy" id="1433126"/>
    <lineage>
        <taxon>Bacteria</taxon>
        <taxon>Pseudomonadati</taxon>
        <taxon>Bacteroidota</taxon>
        <taxon>Bacteroidia</taxon>
        <taxon>Bacteroidales</taxon>
        <taxon>Rikenellaceae</taxon>
        <taxon>Mucinivorans</taxon>
    </lineage>
</organism>
<accession>A0A060R6S6</accession>
<protein>
    <recommendedName>
        <fullName evidence="4">Trasnmembrane protein found in conjugate transposon</fullName>
    </recommendedName>
</protein>
<dbReference type="EMBL" id="HG934468">
    <property type="protein sequence ID" value="CDN30737.1"/>
    <property type="molecule type" value="Genomic_DNA"/>
</dbReference>
<keyword evidence="1" id="KW-1133">Transmembrane helix</keyword>
<feature type="transmembrane region" description="Helical" evidence="1">
    <location>
        <begin position="41"/>
        <end position="68"/>
    </location>
</feature>